<evidence type="ECO:0000313" key="8">
    <source>
        <dbReference type="Proteomes" id="UP000332933"/>
    </source>
</evidence>
<proteinExistence type="inferred from homology"/>
<dbReference type="EMBL" id="CAADRA010005494">
    <property type="protein sequence ID" value="VFT90503.1"/>
    <property type="molecule type" value="Genomic_DNA"/>
</dbReference>
<protein>
    <submittedName>
        <fullName evidence="7">Aste57867_13669 protein</fullName>
    </submittedName>
</protein>
<accession>A0A485KYN4</accession>
<name>A0A485KYN4_9STRA</name>
<dbReference type="PANTHER" id="PTHR10794">
    <property type="entry name" value="ABHYDROLASE DOMAIN-CONTAINING PROTEIN"/>
    <property type="match status" value="1"/>
</dbReference>
<dbReference type="InterPro" id="IPR050960">
    <property type="entry name" value="AB_hydrolase_4_sf"/>
</dbReference>
<feature type="transmembrane region" description="Helical" evidence="4">
    <location>
        <begin position="453"/>
        <end position="477"/>
    </location>
</feature>
<dbReference type="Gene3D" id="3.40.50.1820">
    <property type="entry name" value="alpha/beta hydrolase"/>
    <property type="match status" value="1"/>
</dbReference>
<dbReference type="PANTHER" id="PTHR10794:SF84">
    <property type="entry name" value="ESTERASE_LIPASE_THIOESTERASE FAMILY PROTEIN"/>
    <property type="match status" value="1"/>
</dbReference>
<evidence type="ECO:0000256" key="1">
    <source>
        <dbReference type="ARBA" id="ARBA00010884"/>
    </source>
</evidence>
<evidence type="ECO:0000256" key="4">
    <source>
        <dbReference type="SAM" id="Phobius"/>
    </source>
</evidence>
<evidence type="ECO:0000259" key="5">
    <source>
        <dbReference type="Pfam" id="PF00561"/>
    </source>
</evidence>
<organism evidence="7 8">
    <name type="scientific">Aphanomyces stellatus</name>
    <dbReference type="NCBI Taxonomy" id="120398"/>
    <lineage>
        <taxon>Eukaryota</taxon>
        <taxon>Sar</taxon>
        <taxon>Stramenopiles</taxon>
        <taxon>Oomycota</taxon>
        <taxon>Saprolegniomycetes</taxon>
        <taxon>Saprolegniales</taxon>
        <taxon>Verrucalvaceae</taxon>
        <taxon>Aphanomyces</taxon>
    </lineage>
</organism>
<dbReference type="Pfam" id="PF00561">
    <property type="entry name" value="Abhydrolase_1"/>
    <property type="match status" value="1"/>
</dbReference>
<feature type="domain" description="AB hydrolase-1" evidence="5">
    <location>
        <begin position="156"/>
        <end position="403"/>
    </location>
</feature>
<feature type="active site" description="Charge relay system" evidence="2">
    <location>
        <position position="397"/>
    </location>
</feature>
<feature type="compositionally biased region" description="Polar residues" evidence="3">
    <location>
        <begin position="1"/>
        <end position="10"/>
    </location>
</feature>
<dbReference type="InterPro" id="IPR012020">
    <property type="entry name" value="ABHD4"/>
</dbReference>
<dbReference type="AlphaFoldDB" id="A0A485KYN4"/>
<feature type="active site" description="Charge relay system" evidence="2">
    <location>
        <position position="368"/>
    </location>
</feature>
<keyword evidence="4" id="KW-0472">Membrane</keyword>
<evidence type="ECO:0000256" key="2">
    <source>
        <dbReference type="PIRSR" id="PIRSR005211-1"/>
    </source>
</evidence>
<dbReference type="Proteomes" id="UP000332933">
    <property type="component" value="Unassembled WGS sequence"/>
</dbReference>
<keyword evidence="4" id="KW-1133">Transmembrane helix</keyword>
<evidence type="ECO:0000313" key="6">
    <source>
        <dbReference type="EMBL" id="KAF0695527.1"/>
    </source>
</evidence>
<keyword evidence="8" id="KW-1185">Reference proteome</keyword>
<dbReference type="GO" id="GO:0034338">
    <property type="term" value="F:short-chain carboxylesterase activity"/>
    <property type="evidence" value="ECO:0007669"/>
    <property type="project" value="TreeGrafter"/>
</dbReference>
<dbReference type="GO" id="GO:0047372">
    <property type="term" value="F:monoacylglycerol lipase activity"/>
    <property type="evidence" value="ECO:0007669"/>
    <property type="project" value="TreeGrafter"/>
</dbReference>
<evidence type="ECO:0000313" key="7">
    <source>
        <dbReference type="EMBL" id="VFT90503.1"/>
    </source>
</evidence>
<sequence>MAGSRPSQRANEIADPPKDPHAHSHVIILATRHSRSTVQDVNMVTAALHAVHRAVSACTPTLVYQDTPSNAKLLQQCPVLGDVYHPTWYLFNGHLQTINVGRGGRAPPMSYKRQMVTMADGGQVSLDWALPSSAMSTKDTTTTTAANDPDEQRDHPTVLMLHGLTGDSQNNYIRSAAQKLIRRGWRVVVLNARGCGNTPVTSPHFLSAAHTEDVRAVVAMLRRDHVPHAPLIGVGFSLGSNILVKYVGEEGARCRLTAAVSIGNVFDLVNNTRHMNSPFYYYFYNLTISKTMLRLFFDKSNAHEQFVDHPNVDLEHLRAAKTAYEFDDRLTCKAHGYPSVEAYYQDASSAHYIPHVRIPLLCLSSLDDPVCTRTSIPFAACAANKHVILVTTARGGHLGFYTGNSLADAPEMWSSTVVEQFCGAAAGPHASLTVVVVPNNPKPSTGPIRPYDVALYAAIILVLAQALYALVAVVPWAPRAIFRV</sequence>
<dbReference type="SUPFAM" id="SSF53474">
    <property type="entry name" value="alpha/beta-Hydrolases"/>
    <property type="match status" value="1"/>
</dbReference>
<dbReference type="InterPro" id="IPR029058">
    <property type="entry name" value="AB_hydrolase_fold"/>
</dbReference>
<dbReference type="OrthoDB" id="75421at2759"/>
<reference evidence="6" key="2">
    <citation type="submission" date="2019-06" db="EMBL/GenBank/DDBJ databases">
        <title>Genomics analysis of Aphanomyces spp. identifies a new class of oomycete effector associated with host adaptation.</title>
        <authorList>
            <person name="Gaulin E."/>
        </authorList>
    </citation>
    <scope>NUCLEOTIDE SEQUENCE</scope>
    <source>
        <strain evidence="6">CBS 578.67</strain>
    </source>
</reference>
<reference evidence="7 8" key="1">
    <citation type="submission" date="2019-03" db="EMBL/GenBank/DDBJ databases">
        <authorList>
            <person name="Gaulin E."/>
            <person name="Dumas B."/>
        </authorList>
    </citation>
    <scope>NUCLEOTIDE SEQUENCE [LARGE SCALE GENOMIC DNA]</scope>
    <source>
        <strain evidence="7">CBS 568.67</strain>
    </source>
</reference>
<feature type="region of interest" description="Disordered" evidence="3">
    <location>
        <begin position="1"/>
        <end position="22"/>
    </location>
</feature>
<dbReference type="PIRSF" id="PIRSF005211">
    <property type="entry name" value="Ab_hydro_YheT"/>
    <property type="match status" value="1"/>
</dbReference>
<evidence type="ECO:0000256" key="3">
    <source>
        <dbReference type="SAM" id="MobiDB-lite"/>
    </source>
</evidence>
<dbReference type="InterPro" id="IPR000073">
    <property type="entry name" value="AB_hydrolase_1"/>
</dbReference>
<comment type="similarity">
    <text evidence="1">Belongs to the AB hydrolase superfamily. AB hydrolase 4 family.</text>
</comment>
<dbReference type="EMBL" id="VJMH01005473">
    <property type="protein sequence ID" value="KAF0695527.1"/>
    <property type="molecule type" value="Genomic_DNA"/>
</dbReference>
<feature type="active site" description="Charge relay system" evidence="2">
    <location>
        <position position="237"/>
    </location>
</feature>
<keyword evidence="4" id="KW-0812">Transmembrane</keyword>
<gene>
    <name evidence="7" type="primary">Aste57867_13669</name>
    <name evidence="6" type="ORF">As57867_013619</name>
    <name evidence="7" type="ORF">ASTE57867_13669</name>
</gene>